<sequence>MDTAQSTPEARTRVKLPPDPYRDDEPRPGRARRPLILLVALAALVTVITIVNRSTHQSGGPAAAGQSAPSAGSSDTNAAAGATGPVATPFQNSGLPANTADGVPIGYPHTAKGAESAAANYVVAYSSSEMVTPSARHRLIDAIADPAIASSLQSQLDTAYTQVASSLGLSADGVAPAGQTFVQRSAPVGVTLVNSSGQSATVSVWAVTIAGLAGAGSTHPVAEDWSTITVTLHWTGGDWKWVSFSAADGPVPAGGQQTVSGSKDLQKAVSQFGGLRYAR</sequence>
<feature type="compositionally biased region" description="Low complexity" evidence="1">
    <location>
        <begin position="55"/>
        <end position="89"/>
    </location>
</feature>
<keyword evidence="2" id="KW-0472">Membrane</keyword>
<organism evidence="4 5">
    <name type="scientific">Actinocrinis puniceicyclus</name>
    <dbReference type="NCBI Taxonomy" id="977794"/>
    <lineage>
        <taxon>Bacteria</taxon>
        <taxon>Bacillati</taxon>
        <taxon>Actinomycetota</taxon>
        <taxon>Actinomycetes</taxon>
        <taxon>Catenulisporales</taxon>
        <taxon>Actinospicaceae</taxon>
        <taxon>Actinocrinis</taxon>
    </lineage>
</organism>
<keyword evidence="2" id="KW-0812">Transmembrane</keyword>
<feature type="transmembrane region" description="Helical" evidence="2">
    <location>
        <begin position="35"/>
        <end position="51"/>
    </location>
</feature>
<feature type="region of interest" description="Disordered" evidence="1">
    <location>
        <begin position="55"/>
        <end position="95"/>
    </location>
</feature>
<feature type="region of interest" description="Disordered" evidence="1">
    <location>
        <begin position="1"/>
        <end position="29"/>
    </location>
</feature>
<evidence type="ECO:0000313" key="5">
    <source>
        <dbReference type="Proteomes" id="UP000677913"/>
    </source>
</evidence>
<reference evidence="4" key="1">
    <citation type="submission" date="2021-04" db="EMBL/GenBank/DDBJ databases">
        <title>Genome based classification of Actinospica acidithermotolerans sp. nov., an actinobacterium isolated from an Indonesian hot spring.</title>
        <authorList>
            <person name="Kusuma A.B."/>
            <person name="Putra K.E."/>
            <person name="Nafisah S."/>
            <person name="Loh J."/>
            <person name="Nouioui I."/>
            <person name="Goodfellow M."/>
        </authorList>
    </citation>
    <scope>NUCLEOTIDE SEQUENCE</scope>
    <source>
        <strain evidence="4">DSM 45618</strain>
    </source>
</reference>
<evidence type="ECO:0000313" key="4">
    <source>
        <dbReference type="EMBL" id="MBS2962285.1"/>
    </source>
</evidence>
<feature type="domain" description="DUF8175" evidence="3">
    <location>
        <begin position="60"/>
        <end position="258"/>
    </location>
</feature>
<dbReference type="Pfam" id="PF26526">
    <property type="entry name" value="DUF8175"/>
    <property type="match status" value="1"/>
</dbReference>
<gene>
    <name evidence="4" type="ORF">KGA66_04455</name>
</gene>
<dbReference type="RefSeq" id="WP_211464781.1">
    <property type="nucleotide sequence ID" value="NZ_JAGSXH010000009.1"/>
</dbReference>
<dbReference type="Proteomes" id="UP000677913">
    <property type="component" value="Unassembled WGS sequence"/>
</dbReference>
<dbReference type="AlphaFoldDB" id="A0A8J7WK06"/>
<dbReference type="EMBL" id="JAGSXH010000009">
    <property type="protein sequence ID" value="MBS2962285.1"/>
    <property type="molecule type" value="Genomic_DNA"/>
</dbReference>
<protein>
    <recommendedName>
        <fullName evidence="3">DUF8175 domain-containing protein</fullName>
    </recommendedName>
</protein>
<keyword evidence="2" id="KW-1133">Transmembrane helix</keyword>
<evidence type="ECO:0000256" key="1">
    <source>
        <dbReference type="SAM" id="MobiDB-lite"/>
    </source>
</evidence>
<keyword evidence="5" id="KW-1185">Reference proteome</keyword>
<comment type="caution">
    <text evidence="4">The sequence shown here is derived from an EMBL/GenBank/DDBJ whole genome shotgun (WGS) entry which is preliminary data.</text>
</comment>
<proteinExistence type="predicted"/>
<evidence type="ECO:0000259" key="3">
    <source>
        <dbReference type="Pfam" id="PF26526"/>
    </source>
</evidence>
<accession>A0A8J7WK06</accession>
<evidence type="ECO:0000256" key="2">
    <source>
        <dbReference type="SAM" id="Phobius"/>
    </source>
</evidence>
<name>A0A8J7WK06_9ACTN</name>
<dbReference type="InterPro" id="IPR058488">
    <property type="entry name" value="DUF8175"/>
</dbReference>